<comment type="caution">
    <text evidence="2">The sequence shown here is derived from an EMBL/GenBank/DDBJ whole genome shotgun (WGS) entry which is preliminary data.</text>
</comment>
<dbReference type="SUPFAM" id="SSF56112">
    <property type="entry name" value="Protein kinase-like (PK-like)"/>
    <property type="match status" value="1"/>
</dbReference>
<feature type="domain" description="Aminoglycoside phosphotransferase" evidence="1">
    <location>
        <begin position="31"/>
        <end position="251"/>
    </location>
</feature>
<dbReference type="Gene3D" id="3.30.200.20">
    <property type="entry name" value="Phosphorylase Kinase, domain 1"/>
    <property type="match status" value="1"/>
</dbReference>
<dbReference type="GO" id="GO:0042601">
    <property type="term" value="C:endospore-forming forespore"/>
    <property type="evidence" value="ECO:0007669"/>
    <property type="project" value="TreeGrafter"/>
</dbReference>
<evidence type="ECO:0000313" key="3">
    <source>
        <dbReference type="Proteomes" id="UP000253034"/>
    </source>
</evidence>
<dbReference type="InterPro" id="IPR047175">
    <property type="entry name" value="CotS-like"/>
</dbReference>
<protein>
    <submittedName>
        <fullName evidence="2">Spore coat protein I</fullName>
    </submittedName>
</protein>
<dbReference type="InterPro" id="IPR011009">
    <property type="entry name" value="Kinase-like_dom_sf"/>
</dbReference>
<name>A0A369AWC8_9FIRM</name>
<dbReference type="NCBIfam" id="TIGR02906">
    <property type="entry name" value="spore_CotS"/>
    <property type="match status" value="1"/>
</dbReference>
<evidence type="ECO:0000313" key="2">
    <source>
        <dbReference type="EMBL" id="RCX12527.1"/>
    </source>
</evidence>
<organism evidence="2 3">
    <name type="scientific">Anaerobacterium chartisolvens</name>
    <dbReference type="NCBI Taxonomy" id="1297424"/>
    <lineage>
        <taxon>Bacteria</taxon>
        <taxon>Bacillati</taxon>
        <taxon>Bacillota</taxon>
        <taxon>Clostridia</taxon>
        <taxon>Eubacteriales</taxon>
        <taxon>Oscillospiraceae</taxon>
        <taxon>Anaerobacterium</taxon>
    </lineage>
</organism>
<evidence type="ECO:0000259" key="1">
    <source>
        <dbReference type="Pfam" id="PF01636"/>
    </source>
</evidence>
<gene>
    <name evidence="2" type="ORF">DFR58_12131</name>
</gene>
<dbReference type="PANTHER" id="PTHR39179">
    <property type="entry name" value="SPORE COAT PROTEIN I"/>
    <property type="match status" value="1"/>
</dbReference>
<dbReference type="Pfam" id="PF01636">
    <property type="entry name" value="APH"/>
    <property type="match status" value="1"/>
</dbReference>
<dbReference type="AlphaFoldDB" id="A0A369AWC8"/>
<proteinExistence type="predicted"/>
<dbReference type="PANTHER" id="PTHR39179:SF1">
    <property type="entry name" value="SPORE COAT PROTEIN I"/>
    <property type="match status" value="1"/>
</dbReference>
<keyword evidence="2" id="KW-0167">Capsid protein</keyword>
<dbReference type="InterPro" id="IPR014255">
    <property type="entry name" value="Spore_coat_CotS"/>
</dbReference>
<keyword evidence="3" id="KW-1185">Reference proteome</keyword>
<dbReference type="EMBL" id="QPJT01000021">
    <property type="protein sequence ID" value="RCX12527.1"/>
    <property type="molecule type" value="Genomic_DNA"/>
</dbReference>
<reference evidence="2 3" key="1">
    <citation type="submission" date="2018-07" db="EMBL/GenBank/DDBJ databases">
        <title>Genomic Encyclopedia of Type Strains, Phase IV (KMG-IV): sequencing the most valuable type-strain genomes for metagenomic binning, comparative biology and taxonomic classification.</title>
        <authorList>
            <person name="Goeker M."/>
        </authorList>
    </citation>
    <scope>NUCLEOTIDE SEQUENCE [LARGE SCALE GENOMIC DNA]</scope>
    <source>
        <strain evidence="2 3">DSM 27016</strain>
    </source>
</reference>
<dbReference type="InterPro" id="IPR002575">
    <property type="entry name" value="Aminoglycoside_PTrfase"/>
</dbReference>
<dbReference type="Gene3D" id="3.90.1200.10">
    <property type="match status" value="1"/>
</dbReference>
<keyword evidence="2" id="KW-0946">Virion</keyword>
<dbReference type="Proteomes" id="UP000253034">
    <property type="component" value="Unassembled WGS sequence"/>
</dbReference>
<sequence>MVDNEFSESNNALNKLACEVLLKYNIEVENISVIQSGTIKTVWKVKAKSGMLCLKRLRHTYDKAVFSVNAQIYIRGLGGNVPQVVKTSDGQAIVKHNEQLFVLYEWLHGKPLAFSGTPELLSAIEGLASFHLYSKGYKPLPSAKISSKLGKWPSQYDSMKRRLMEWKEISKSISLPYHTTYFKQADPVISVAGQAMELLSRSNYGSIAYDASSSAVLCHQDYGKGNAVMTDKGVYVIDLDGVTFDLPVRDLRKIIGKTSQGKGQWEAAVISNILRCYTKINPLNSDEKKLLYIDMLFPHWFFGLVKNLFQNNKPLKPSEIEKTARLELSKVPLLISLLNEEGMI</sequence>
<accession>A0A369AWC8</accession>
<dbReference type="OrthoDB" id="9771902at2"/>